<sequence length="310" mass="34128">MADVVNVQHDQVIVFSAQSLEDYEISKKQSDFPYSFKVAENLEEKKNQYRSCDYKGSMFKNYSGSLIEATDERSSKEKSKTLHQKRLPIVINDGLMTEIVPSDGPMLEDSNVKSTVVAMEAATTRLGLADGGDKDFDRVCQPIKRPDVVEGMVEDDIVIAGNLSDEVVDGDRCENNSNEVAGSMGNEAVSDALVSTAVTSVLERAPSTVMHADQVLEEDQMQTVTSAGKGKSGTTFLPSANMSSPLRKITDESSFLSINDKYPGLGNNAPSNIKDLSNIEGRNRKCRLNQVKRVYVLKKIRTLTFPWLIT</sequence>
<evidence type="ECO:0000313" key="2">
    <source>
        <dbReference type="Proteomes" id="UP001055811"/>
    </source>
</evidence>
<evidence type="ECO:0000313" key="1">
    <source>
        <dbReference type="EMBL" id="KAI3792947.1"/>
    </source>
</evidence>
<name>A0ACB9HBL0_CICIN</name>
<organism evidence="1 2">
    <name type="scientific">Cichorium intybus</name>
    <name type="common">Chicory</name>
    <dbReference type="NCBI Taxonomy" id="13427"/>
    <lineage>
        <taxon>Eukaryota</taxon>
        <taxon>Viridiplantae</taxon>
        <taxon>Streptophyta</taxon>
        <taxon>Embryophyta</taxon>
        <taxon>Tracheophyta</taxon>
        <taxon>Spermatophyta</taxon>
        <taxon>Magnoliopsida</taxon>
        <taxon>eudicotyledons</taxon>
        <taxon>Gunneridae</taxon>
        <taxon>Pentapetalae</taxon>
        <taxon>asterids</taxon>
        <taxon>campanulids</taxon>
        <taxon>Asterales</taxon>
        <taxon>Asteraceae</taxon>
        <taxon>Cichorioideae</taxon>
        <taxon>Cichorieae</taxon>
        <taxon>Cichoriinae</taxon>
        <taxon>Cichorium</taxon>
    </lineage>
</organism>
<comment type="caution">
    <text evidence="1">The sequence shown here is derived from an EMBL/GenBank/DDBJ whole genome shotgun (WGS) entry which is preliminary data.</text>
</comment>
<reference evidence="2" key="1">
    <citation type="journal article" date="2022" name="Mol. Ecol. Resour.">
        <title>The genomes of chicory, endive, great burdock and yacon provide insights into Asteraceae palaeo-polyploidization history and plant inulin production.</title>
        <authorList>
            <person name="Fan W."/>
            <person name="Wang S."/>
            <person name="Wang H."/>
            <person name="Wang A."/>
            <person name="Jiang F."/>
            <person name="Liu H."/>
            <person name="Zhao H."/>
            <person name="Xu D."/>
            <person name="Zhang Y."/>
        </authorList>
    </citation>
    <scope>NUCLEOTIDE SEQUENCE [LARGE SCALE GENOMIC DNA]</scope>
    <source>
        <strain evidence="2">cv. Punajuju</strain>
    </source>
</reference>
<protein>
    <submittedName>
        <fullName evidence="1">Uncharacterized protein</fullName>
    </submittedName>
</protein>
<accession>A0ACB9HBL0</accession>
<proteinExistence type="predicted"/>
<reference evidence="1 2" key="2">
    <citation type="journal article" date="2022" name="Mol. Ecol. Resour.">
        <title>The genomes of chicory, endive, great burdock and yacon provide insights into Asteraceae paleo-polyploidization history and plant inulin production.</title>
        <authorList>
            <person name="Fan W."/>
            <person name="Wang S."/>
            <person name="Wang H."/>
            <person name="Wang A."/>
            <person name="Jiang F."/>
            <person name="Liu H."/>
            <person name="Zhao H."/>
            <person name="Xu D."/>
            <person name="Zhang Y."/>
        </authorList>
    </citation>
    <scope>NUCLEOTIDE SEQUENCE [LARGE SCALE GENOMIC DNA]</scope>
    <source>
        <strain evidence="2">cv. Punajuju</strain>
        <tissue evidence="1">Leaves</tissue>
    </source>
</reference>
<keyword evidence="2" id="KW-1185">Reference proteome</keyword>
<dbReference type="Proteomes" id="UP001055811">
    <property type="component" value="Linkage Group LG01"/>
</dbReference>
<gene>
    <name evidence="1" type="ORF">L2E82_06841</name>
</gene>
<dbReference type="EMBL" id="CM042009">
    <property type="protein sequence ID" value="KAI3792947.1"/>
    <property type="molecule type" value="Genomic_DNA"/>
</dbReference>